<keyword evidence="2" id="KW-0479">Metal-binding</keyword>
<evidence type="ECO:0000256" key="4">
    <source>
        <dbReference type="ARBA" id="ARBA00022833"/>
    </source>
</evidence>
<dbReference type="InterPro" id="IPR051453">
    <property type="entry name" value="MBL_Glyoxalase_II"/>
</dbReference>
<accession>A0A132NUW9</accession>
<organism evidence="6 7">
    <name type="scientific">Giardia duodenalis assemblage B</name>
    <dbReference type="NCBI Taxonomy" id="1394984"/>
    <lineage>
        <taxon>Eukaryota</taxon>
        <taxon>Metamonada</taxon>
        <taxon>Diplomonadida</taxon>
        <taxon>Hexamitidae</taxon>
        <taxon>Giardiinae</taxon>
        <taxon>Giardia</taxon>
    </lineage>
</organism>
<evidence type="ECO:0000256" key="2">
    <source>
        <dbReference type="ARBA" id="ARBA00022723"/>
    </source>
</evidence>
<dbReference type="VEuPathDB" id="GiardiaDB:QR46_2112"/>
<gene>
    <name evidence="6" type="ORF">QR46_2112</name>
</gene>
<dbReference type="AlphaFoldDB" id="A0A132NUW9"/>
<feature type="domain" description="Metallo-beta-lactamase" evidence="5">
    <location>
        <begin position="15"/>
        <end position="200"/>
    </location>
</feature>
<comment type="cofactor">
    <cofactor evidence="1">
        <name>Zn(2+)</name>
        <dbReference type="ChEBI" id="CHEBI:29105"/>
    </cofactor>
</comment>
<dbReference type="CDD" id="cd06262">
    <property type="entry name" value="metallo-hydrolase-like_MBL-fold"/>
    <property type="match status" value="1"/>
</dbReference>
<evidence type="ECO:0000313" key="6">
    <source>
        <dbReference type="EMBL" id="KWX13883.1"/>
    </source>
</evidence>
<evidence type="ECO:0000256" key="3">
    <source>
        <dbReference type="ARBA" id="ARBA00022801"/>
    </source>
</evidence>
<dbReference type="PANTHER" id="PTHR46233">
    <property type="entry name" value="HYDROXYACYLGLUTATHIONE HYDROLASE GLOC"/>
    <property type="match status" value="1"/>
</dbReference>
<dbReference type="SUPFAM" id="SSF56281">
    <property type="entry name" value="Metallo-hydrolase/oxidoreductase"/>
    <property type="match status" value="1"/>
</dbReference>
<dbReference type="InterPro" id="IPR001279">
    <property type="entry name" value="Metallo-B-lactamas"/>
</dbReference>
<name>A0A132NUW9_GIAIN</name>
<dbReference type="Proteomes" id="UP000070089">
    <property type="component" value="Unassembled WGS sequence"/>
</dbReference>
<comment type="caution">
    <text evidence="6">The sequence shown here is derived from an EMBL/GenBank/DDBJ whole genome shotgun (WGS) entry which is preliminary data.</text>
</comment>
<dbReference type="OrthoDB" id="515692at2759"/>
<keyword evidence="3 6" id="KW-0378">Hydrolase</keyword>
<dbReference type="Gene3D" id="3.60.15.10">
    <property type="entry name" value="Ribonuclease Z/Hydroxyacylglutathione hydrolase-like"/>
    <property type="match status" value="1"/>
</dbReference>
<evidence type="ECO:0000259" key="5">
    <source>
        <dbReference type="SMART" id="SM00849"/>
    </source>
</evidence>
<reference evidence="6 7" key="1">
    <citation type="journal article" date="2015" name="Mol. Biochem. Parasitol.">
        <title>Identification of polymorphic genes for use in assemblage B genotyping assays through comparative genomics of multiple assemblage B Giardia duodenalis isolates.</title>
        <authorList>
            <person name="Wielinga C."/>
            <person name="Thompson R.C."/>
            <person name="Monis P."/>
            <person name="Ryan U."/>
        </authorList>
    </citation>
    <scope>NUCLEOTIDE SEQUENCE [LARGE SCALE GENOMIC DNA]</scope>
    <source>
        <strain evidence="6 7">BAH15c1</strain>
    </source>
</reference>
<dbReference type="EMBL" id="JXTI01000052">
    <property type="protein sequence ID" value="KWX13883.1"/>
    <property type="molecule type" value="Genomic_DNA"/>
</dbReference>
<evidence type="ECO:0000256" key="1">
    <source>
        <dbReference type="ARBA" id="ARBA00001947"/>
    </source>
</evidence>
<dbReference type="InterPro" id="IPR036866">
    <property type="entry name" value="RibonucZ/Hydroxyglut_hydro"/>
</dbReference>
<dbReference type="SMART" id="SM00849">
    <property type="entry name" value="Lactamase_B"/>
    <property type="match status" value="1"/>
</dbReference>
<dbReference type="GO" id="GO:0016787">
    <property type="term" value="F:hydrolase activity"/>
    <property type="evidence" value="ECO:0007669"/>
    <property type="project" value="UniProtKB-KW"/>
</dbReference>
<dbReference type="Pfam" id="PF00753">
    <property type="entry name" value="Lactamase_B"/>
    <property type="match status" value="1"/>
</dbReference>
<sequence length="217" mass="24387">MTGLRVVSEAVGPLQSNCMVLYNERTRSAVVIDPGWEAPAVDKAIQHLKLTVKAIILTHVHFDNSLYAGEFKKRYTQRYPPLKIMCHQDDLFLWDKLLMTAKECGAEIPLHFPCRPDETFDSNASWDIDGITLEVFHTPGHTPGSVCLISDTDKIVCTGDTLFANGSGRLDFPEAHKISYKDSIQRLRARCPGYLIYPGHGPVANINESVFDKQTYY</sequence>
<evidence type="ECO:0000313" key="7">
    <source>
        <dbReference type="Proteomes" id="UP000070089"/>
    </source>
</evidence>
<dbReference type="PANTHER" id="PTHR46233:SF3">
    <property type="entry name" value="HYDROXYACYLGLUTATHIONE HYDROLASE GLOC"/>
    <property type="match status" value="1"/>
</dbReference>
<keyword evidence="4" id="KW-0862">Zinc</keyword>
<dbReference type="GO" id="GO:0046872">
    <property type="term" value="F:metal ion binding"/>
    <property type="evidence" value="ECO:0007669"/>
    <property type="project" value="UniProtKB-KW"/>
</dbReference>
<protein>
    <submittedName>
        <fullName evidence="6">Hydroxyacylglutathione hydrolase/Metallo-beta-lactamase superfamily protein</fullName>
    </submittedName>
</protein>
<proteinExistence type="predicted"/>